<name>A0A2P5AY71_TREOI</name>
<evidence type="ECO:0000256" key="1">
    <source>
        <dbReference type="SAM" id="MobiDB-lite"/>
    </source>
</evidence>
<dbReference type="InParanoid" id="A0A2P5AY71"/>
<evidence type="ECO:0000313" key="2">
    <source>
        <dbReference type="EMBL" id="PON41510.1"/>
    </source>
</evidence>
<evidence type="ECO:0000313" key="3">
    <source>
        <dbReference type="Proteomes" id="UP000237000"/>
    </source>
</evidence>
<reference evidence="3" key="1">
    <citation type="submission" date="2016-06" db="EMBL/GenBank/DDBJ databases">
        <title>Parallel loss of symbiosis genes in relatives of nitrogen-fixing non-legume Parasponia.</title>
        <authorList>
            <person name="Van Velzen R."/>
            <person name="Holmer R."/>
            <person name="Bu F."/>
            <person name="Rutten L."/>
            <person name="Van Zeijl A."/>
            <person name="Liu W."/>
            <person name="Santuari L."/>
            <person name="Cao Q."/>
            <person name="Sharma T."/>
            <person name="Shen D."/>
            <person name="Roswanjaya Y."/>
            <person name="Wardhani T."/>
            <person name="Kalhor M.S."/>
            <person name="Jansen J."/>
            <person name="Van den Hoogen J."/>
            <person name="Gungor B."/>
            <person name="Hartog M."/>
            <person name="Hontelez J."/>
            <person name="Verver J."/>
            <person name="Yang W.-C."/>
            <person name="Schijlen E."/>
            <person name="Repin R."/>
            <person name="Schilthuizen M."/>
            <person name="Schranz E."/>
            <person name="Heidstra R."/>
            <person name="Miyata K."/>
            <person name="Fedorova E."/>
            <person name="Kohlen W."/>
            <person name="Bisseling T."/>
            <person name="Smit S."/>
            <person name="Geurts R."/>
        </authorList>
    </citation>
    <scope>NUCLEOTIDE SEQUENCE [LARGE SCALE GENOMIC DNA]</scope>
    <source>
        <strain evidence="3">cv. RG33-2</strain>
    </source>
</reference>
<organism evidence="2 3">
    <name type="scientific">Trema orientale</name>
    <name type="common">Charcoal tree</name>
    <name type="synonym">Celtis orientalis</name>
    <dbReference type="NCBI Taxonomy" id="63057"/>
    <lineage>
        <taxon>Eukaryota</taxon>
        <taxon>Viridiplantae</taxon>
        <taxon>Streptophyta</taxon>
        <taxon>Embryophyta</taxon>
        <taxon>Tracheophyta</taxon>
        <taxon>Spermatophyta</taxon>
        <taxon>Magnoliopsida</taxon>
        <taxon>eudicotyledons</taxon>
        <taxon>Gunneridae</taxon>
        <taxon>Pentapetalae</taxon>
        <taxon>rosids</taxon>
        <taxon>fabids</taxon>
        <taxon>Rosales</taxon>
        <taxon>Cannabaceae</taxon>
        <taxon>Trema</taxon>
    </lineage>
</organism>
<sequence>MVKRLTNEVKNGLYNKPEKHQLYEHQQRQNPVTYSINLPKRPSMNDKFLKRELDGKTQNGQNPKYENGCPHLSLHQRLALVHRLYPTRVLQNRNDTSQLPNQAQVYEPSHIRHP</sequence>
<dbReference type="EMBL" id="JXTC01000659">
    <property type="protein sequence ID" value="PON41510.1"/>
    <property type="molecule type" value="Genomic_DNA"/>
</dbReference>
<dbReference type="Proteomes" id="UP000237000">
    <property type="component" value="Unassembled WGS sequence"/>
</dbReference>
<accession>A0A2P5AY71</accession>
<gene>
    <name evidence="2" type="ORF">TorRG33x02_337940</name>
</gene>
<feature type="compositionally biased region" description="Basic and acidic residues" evidence="1">
    <location>
        <begin position="16"/>
        <end position="27"/>
    </location>
</feature>
<keyword evidence="3" id="KW-1185">Reference proteome</keyword>
<protein>
    <submittedName>
        <fullName evidence="2">Uncharacterized protein</fullName>
    </submittedName>
</protein>
<proteinExistence type="predicted"/>
<feature type="region of interest" description="Disordered" evidence="1">
    <location>
        <begin position="1"/>
        <end position="43"/>
    </location>
</feature>
<dbReference type="OrthoDB" id="10273458at2759"/>
<dbReference type="AlphaFoldDB" id="A0A2P5AY71"/>
<feature type="compositionally biased region" description="Polar residues" evidence="1">
    <location>
        <begin position="91"/>
        <end position="104"/>
    </location>
</feature>
<comment type="caution">
    <text evidence="2">The sequence shown here is derived from an EMBL/GenBank/DDBJ whole genome shotgun (WGS) entry which is preliminary data.</text>
</comment>
<feature type="region of interest" description="Disordered" evidence="1">
    <location>
        <begin position="91"/>
        <end position="114"/>
    </location>
</feature>